<dbReference type="InterPro" id="IPR036736">
    <property type="entry name" value="ACP-like_sf"/>
</dbReference>
<evidence type="ECO:0000313" key="3">
    <source>
        <dbReference type="Proteomes" id="UP000438448"/>
    </source>
</evidence>
<sequence>MSTLSESEALDLVRQKLVIVLMIQPELVEPETLLLSLPGADSLRLVHAVTLLENTTGASLLENEAMLRVRTVADLARLIAGERK</sequence>
<name>A0A7K0D7D6_9NOCA</name>
<dbReference type="EMBL" id="WEGK01000010">
    <property type="protein sequence ID" value="MQY21666.1"/>
    <property type="molecule type" value="Genomic_DNA"/>
</dbReference>
<feature type="domain" description="Carrier" evidence="1">
    <location>
        <begin position="7"/>
        <end position="83"/>
    </location>
</feature>
<dbReference type="Gene3D" id="1.10.1200.10">
    <property type="entry name" value="ACP-like"/>
    <property type="match status" value="1"/>
</dbReference>
<proteinExistence type="predicted"/>
<dbReference type="SUPFAM" id="SSF47336">
    <property type="entry name" value="ACP-like"/>
    <property type="match status" value="1"/>
</dbReference>
<evidence type="ECO:0000313" key="2">
    <source>
        <dbReference type="EMBL" id="MQY21666.1"/>
    </source>
</evidence>
<evidence type="ECO:0000259" key="1">
    <source>
        <dbReference type="PROSITE" id="PS50075"/>
    </source>
</evidence>
<reference evidence="2 3" key="1">
    <citation type="submission" date="2019-10" db="EMBL/GenBank/DDBJ databases">
        <title>Nocardia macrotermitis sp. nov. and Nocardia aurantia sp. nov., isolated from the gut of fungus growing-termite Macrotermes natalensis.</title>
        <authorList>
            <person name="Benndorf R."/>
            <person name="Schwitalla J."/>
            <person name="Martin K."/>
            <person name="De Beer W."/>
            <person name="Kaster A.-K."/>
            <person name="Vollmers J."/>
            <person name="Poulsen M."/>
            <person name="Beemelmanns C."/>
        </authorList>
    </citation>
    <scope>NUCLEOTIDE SEQUENCE [LARGE SCALE GENOMIC DNA]</scope>
    <source>
        <strain evidence="2 3">RB20</strain>
    </source>
</reference>
<dbReference type="PROSITE" id="PS50075">
    <property type="entry name" value="CARRIER"/>
    <property type="match status" value="1"/>
</dbReference>
<dbReference type="Proteomes" id="UP000438448">
    <property type="component" value="Unassembled WGS sequence"/>
</dbReference>
<accession>A0A7K0D7D6</accession>
<protein>
    <recommendedName>
        <fullName evidence="1">Carrier domain-containing protein</fullName>
    </recommendedName>
</protein>
<gene>
    <name evidence="2" type="ORF">NRB20_47790</name>
</gene>
<dbReference type="RefSeq" id="WP_153412588.1">
    <property type="nucleotide sequence ID" value="NZ_WEGK01000010.1"/>
</dbReference>
<keyword evidence="3" id="KW-1185">Reference proteome</keyword>
<comment type="caution">
    <text evidence="2">The sequence shown here is derived from an EMBL/GenBank/DDBJ whole genome shotgun (WGS) entry which is preliminary data.</text>
</comment>
<dbReference type="AlphaFoldDB" id="A0A7K0D7D6"/>
<dbReference type="InterPro" id="IPR009081">
    <property type="entry name" value="PP-bd_ACP"/>
</dbReference>
<organism evidence="2 3">
    <name type="scientific">Nocardia macrotermitis</name>
    <dbReference type="NCBI Taxonomy" id="2585198"/>
    <lineage>
        <taxon>Bacteria</taxon>
        <taxon>Bacillati</taxon>
        <taxon>Actinomycetota</taxon>
        <taxon>Actinomycetes</taxon>
        <taxon>Mycobacteriales</taxon>
        <taxon>Nocardiaceae</taxon>
        <taxon>Nocardia</taxon>
    </lineage>
</organism>